<evidence type="ECO:0000256" key="9">
    <source>
        <dbReference type="ARBA" id="ARBA00023134"/>
    </source>
</evidence>
<evidence type="ECO:0000256" key="3">
    <source>
        <dbReference type="ARBA" id="ARBA00022723"/>
    </source>
</evidence>
<keyword evidence="6 10" id="KW-0378">Hydrolase</keyword>
<dbReference type="GO" id="GO:0046872">
    <property type="term" value="F:metal ion binding"/>
    <property type="evidence" value="ECO:0007669"/>
    <property type="project" value="UniProtKB-KW"/>
</dbReference>
<keyword evidence="8 10" id="KW-0694">RNA-binding</keyword>
<dbReference type="Gene3D" id="3.40.50.300">
    <property type="entry name" value="P-loop containing nucleotide triphosphate hydrolases"/>
    <property type="match status" value="1"/>
</dbReference>
<evidence type="ECO:0000256" key="4">
    <source>
        <dbReference type="ARBA" id="ARBA00022730"/>
    </source>
</evidence>
<comment type="cofactor">
    <cofactor evidence="10">
        <name>Zn(2+)</name>
        <dbReference type="ChEBI" id="CHEBI:29105"/>
    </cofactor>
    <text evidence="10">Binds 1 zinc ion per subunit.</text>
</comment>
<feature type="domain" description="EngC GTPase" evidence="11">
    <location>
        <begin position="68"/>
        <end position="212"/>
    </location>
</feature>
<dbReference type="PROSITE" id="PS51721">
    <property type="entry name" value="G_CP"/>
    <property type="match status" value="1"/>
</dbReference>
<dbReference type="CDD" id="cd01854">
    <property type="entry name" value="YjeQ_EngC"/>
    <property type="match status" value="1"/>
</dbReference>
<dbReference type="PANTHER" id="PTHR32120">
    <property type="entry name" value="SMALL RIBOSOMAL SUBUNIT BIOGENESIS GTPASE RSGA"/>
    <property type="match status" value="1"/>
</dbReference>
<protein>
    <recommendedName>
        <fullName evidence="10">Small ribosomal subunit biogenesis GTPase RsgA</fullName>
        <ecNumber evidence="10">3.6.1.-</ecNumber>
    </recommendedName>
</protein>
<organism evidence="13 14">
    <name type="scientific">Candidatus Faecenecus gallistercoris</name>
    <dbReference type="NCBI Taxonomy" id="2840793"/>
    <lineage>
        <taxon>Bacteria</taxon>
        <taxon>Bacillati</taxon>
        <taxon>Bacillota</taxon>
        <taxon>Bacillota incertae sedis</taxon>
        <taxon>Candidatus Faecenecus</taxon>
    </lineage>
</organism>
<evidence type="ECO:0000256" key="8">
    <source>
        <dbReference type="ARBA" id="ARBA00022884"/>
    </source>
</evidence>
<keyword evidence="7 10" id="KW-0862">Zinc</keyword>
<sequence length="282" mass="32719">MKGQIVKILSDIHFVSTENETIPCTCRGIFRKNKVNPYVGDFVLFDEEKKQITEVLKRKNEIKRPPVANIDQGFIITSLKTPDFDPFLLDKLIVQLELNHITPVIILTKLDLVSDEVKEKVRETMKYYKEIGYTVLENTQLEEIKKLFQDKTTVFTGQTGAGKSRLLNQLDENLNLETGEVSESLGRGRHTTRHIELWNLFGGKVLDTPGFSALEFTEYEPLEIASAMIEFKNYPCPFRDCSHTNEPECQIKKEVEKGTILKSRYDSYRRLITNPDKRRRKW</sequence>
<dbReference type="AlphaFoldDB" id="A0A9D1CK55"/>
<comment type="caution">
    <text evidence="13">The sequence shown here is derived from an EMBL/GenBank/DDBJ whole genome shotgun (WGS) entry which is preliminary data.</text>
</comment>
<evidence type="ECO:0000313" key="13">
    <source>
        <dbReference type="EMBL" id="HIQ64143.1"/>
    </source>
</evidence>
<dbReference type="InterPro" id="IPR012340">
    <property type="entry name" value="NA-bd_OB-fold"/>
</dbReference>
<feature type="domain" description="CP-type G" evidence="12">
    <location>
        <begin position="59"/>
        <end position="214"/>
    </location>
</feature>
<gene>
    <name evidence="10 13" type="primary">rsgA</name>
    <name evidence="13" type="ORF">IAC85_00210</name>
</gene>
<evidence type="ECO:0000256" key="6">
    <source>
        <dbReference type="ARBA" id="ARBA00022801"/>
    </source>
</evidence>
<dbReference type="PANTHER" id="PTHR32120:SF11">
    <property type="entry name" value="SMALL RIBOSOMAL SUBUNIT BIOGENESIS GTPASE RSGA 1, MITOCHONDRIAL-RELATED"/>
    <property type="match status" value="1"/>
</dbReference>
<reference evidence="13" key="2">
    <citation type="journal article" date="2021" name="PeerJ">
        <title>Extensive microbial diversity within the chicken gut microbiome revealed by metagenomics and culture.</title>
        <authorList>
            <person name="Gilroy R."/>
            <person name="Ravi A."/>
            <person name="Getino M."/>
            <person name="Pursley I."/>
            <person name="Horton D.L."/>
            <person name="Alikhan N.F."/>
            <person name="Baker D."/>
            <person name="Gharbi K."/>
            <person name="Hall N."/>
            <person name="Watson M."/>
            <person name="Adriaenssens E.M."/>
            <person name="Foster-Nyarko E."/>
            <person name="Jarju S."/>
            <person name="Secka A."/>
            <person name="Antonio M."/>
            <person name="Oren A."/>
            <person name="Chaudhuri R.R."/>
            <person name="La Ragione R."/>
            <person name="Hildebrand F."/>
            <person name="Pallen M.J."/>
        </authorList>
    </citation>
    <scope>NUCLEOTIDE SEQUENCE</scope>
    <source>
        <strain evidence="13">CHK165-10780</strain>
    </source>
</reference>
<comment type="subcellular location">
    <subcellularLocation>
        <location evidence="10">Cytoplasm</location>
    </subcellularLocation>
</comment>
<proteinExistence type="inferred from homology"/>
<comment type="similarity">
    <text evidence="10">Belongs to the TRAFAC class YlqF/YawG GTPase family. RsgA subfamily.</text>
</comment>
<dbReference type="Pfam" id="PF03193">
    <property type="entry name" value="RsgA_GTPase"/>
    <property type="match status" value="1"/>
</dbReference>
<keyword evidence="3 10" id="KW-0479">Metal-binding</keyword>
<dbReference type="Gene3D" id="1.10.40.50">
    <property type="entry name" value="Probable gtpase engc, domain 3"/>
    <property type="match status" value="1"/>
</dbReference>
<dbReference type="GO" id="GO:0042274">
    <property type="term" value="P:ribosomal small subunit biogenesis"/>
    <property type="evidence" value="ECO:0007669"/>
    <property type="project" value="UniProtKB-UniRule"/>
</dbReference>
<evidence type="ECO:0000256" key="7">
    <source>
        <dbReference type="ARBA" id="ARBA00022833"/>
    </source>
</evidence>
<dbReference type="SUPFAM" id="SSF52540">
    <property type="entry name" value="P-loop containing nucleoside triphosphate hydrolases"/>
    <property type="match status" value="1"/>
</dbReference>
<feature type="binding site" evidence="10">
    <location>
        <position position="243"/>
    </location>
    <ligand>
        <name>Zn(2+)</name>
        <dbReference type="ChEBI" id="CHEBI:29105"/>
    </ligand>
</feature>
<dbReference type="InterPro" id="IPR030378">
    <property type="entry name" value="G_CP_dom"/>
</dbReference>
<feature type="binding site" evidence="10">
    <location>
        <position position="249"/>
    </location>
    <ligand>
        <name>Zn(2+)</name>
        <dbReference type="ChEBI" id="CHEBI:29105"/>
    </ligand>
</feature>
<dbReference type="InterPro" id="IPR010914">
    <property type="entry name" value="RsgA_GTPase_dom"/>
</dbReference>
<comment type="subunit">
    <text evidence="10">Monomer. Associates with 30S ribosomal subunit, binds 16S rRNA.</text>
</comment>
<dbReference type="GO" id="GO:0005737">
    <property type="term" value="C:cytoplasm"/>
    <property type="evidence" value="ECO:0007669"/>
    <property type="project" value="UniProtKB-SubCell"/>
</dbReference>
<dbReference type="GO" id="GO:0019843">
    <property type="term" value="F:rRNA binding"/>
    <property type="evidence" value="ECO:0007669"/>
    <property type="project" value="UniProtKB-KW"/>
</dbReference>
<dbReference type="SUPFAM" id="SSF50249">
    <property type="entry name" value="Nucleic acid-binding proteins"/>
    <property type="match status" value="1"/>
</dbReference>
<dbReference type="Proteomes" id="UP000886725">
    <property type="component" value="Unassembled WGS sequence"/>
</dbReference>
<dbReference type="InterPro" id="IPR004881">
    <property type="entry name" value="Ribosome_biogen_GTPase_RsgA"/>
</dbReference>
<feature type="binding site" evidence="10">
    <location>
        <position position="236"/>
    </location>
    <ligand>
        <name>Zn(2+)</name>
        <dbReference type="ChEBI" id="CHEBI:29105"/>
    </ligand>
</feature>
<dbReference type="NCBIfam" id="TIGR00157">
    <property type="entry name" value="ribosome small subunit-dependent GTPase A"/>
    <property type="match status" value="1"/>
</dbReference>
<comment type="caution">
    <text evidence="10">Lacks conserved residue(s) required for the propagation of feature annotation.</text>
</comment>
<dbReference type="GO" id="GO:0003924">
    <property type="term" value="F:GTPase activity"/>
    <property type="evidence" value="ECO:0007669"/>
    <property type="project" value="UniProtKB-UniRule"/>
</dbReference>
<keyword evidence="1 10" id="KW-0963">Cytoplasm</keyword>
<keyword evidence="9 10" id="KW-0342">GTP-binding</keyword>
<evidence type="ECO:0000256" key="2">
    <source>
        <dbReference type="ARBA" id="ARBA00022517"/>
    </source>
</evidence>
<reference evidence="13" key="1">
    <citation type="submission" date="2020-10" db="EMBL/GenBank/DDBJ databases">
        <authorList>
            <person name="Gilroy R."/>
        </authorList>
    </citation>
    <scope>NUCLEOTIDE SEQUENCE</scope>
    <source>
        <strain evidence="13">CHK165-10780</strain>
    </source>
</reference>
<dbReference type="EC" id="3.6.1.-" evidence="10"/>
<evidence type="ECO:0000256" key="1">
    <source>
        <dbReference type="ARBA" id="ARBA00022490"/>
    </source>
</evidence>
<dbReference type="GO" id="GO:0005525">
    <property type="term" value="F:GTP binding"/>
    <property type="evidence" value="ECO:0007669"/>
    <property type="project" value="UniProtKB-UniRule"/>
</dbReference>
<dbReference type="InterPro" id="IPR027417">
    <property type="entry name" value="P-loop_NTPase"/>
</dbReference>
<dbReference type="HAMAP" id="MF_01820">
    <property type="entry name" value="GTPase_RsgA"/>
    <property type="match status" value="1"/>
</dbReference>
<feature type="binding site" evidence="10">
    <location>
        <position position="241"/>
    </location>
    <ligand>
        <name>Zn(2+)</name>
        <dbReference type="ChEBI" id="CHEBI:29105"/>
    </ligand>
</feature>
<evidence type="ECO:0000256" key="5">
    <source>
        <dbReference type="ARBA" id="ARBA00022741"/>
    </source>
</evidence>
<name>A0A9D1CK55_9FIRM</name>
<comment type="function">
    <text evidence="10">One of several proteins that assist in the late maturation steps of the functional core of the 30S ribosomal subunit. Helps release RbfA from mature subunits. May play a role in the assembly of ribosomal proteins into the subunit. Circularly permuted GTPase that catalyzes slow GTP hydrolysis, GTPase activity is stimulated by the 30S ribosomal subunit.</text>
</comment>
<evidence type="ECO:0000259" key="12">
    <source>
        <dbReference type="PROSITE" id="PS51721"/>
    </source>
</evidence>
<keyword evidence="5 10" id="KW-0547">Nucleotide-binding</keyword>
<dbReference type="PROSITE" id="PS50936">
    <property type="entry name" value="ENGC_GTPASE"/>
    <property type="match status" value="1"/>
</dbReference>
<dbReference type="Gene3D" id="2.40.50.140">
    <property type="entry name" value="Nucleic acid-binding proteins"/>
    <property type="match status" value="1"/>
</dbReference>
<dbReference type="EMBL" id="DVFU01000007">
    <property type="protein sequence ID" value="HIQ64143.1"/>
    <property type="molecule type" value="Genomic_DNA"/>
</dbReference>
<keyword evidence="4 10" id="KW-0699">rRNA-binding</keyword>
<evidence type="ECO:0000313" key="14">
    <source>
        <dbReference type="Proteomes" id="UP000886725"/>
    </source>
</evidence>
<evidence type="ECO:0000259" key="11">
    <source>
        <dbReference type="PROSITE" id="PS50936"/>
    </source>
</evidence>
<feature type="binding site" evidence="10">
    <location>
        <begin position="108"/>
        <end position="111"/>
    </location>
    <ligand>
        <name>GTP</name>
        <dbReference type="ChEBI" id="CHEBI:37565"/>
    </ligand>
</feature>
<keyword evidence="2 10" id="KW-0690">Ribosome biogenesis</keyword>
<evidence type="ECO:0000256" key="10">
    <source>
        <dbReference type="HAMAP-Rule" id="MF_01820"/>
    </source>
</evidence>
<dbReference type="Pfam" id="PF16745">
    <property type="entry name" value="RsgA_N"/>
    <property type="match status" value="1"/>
</dbReference>
<dbReference type="InterPro" id="IPR031944">
    <property type="entry name" value="RsgA_N"/>
</dbReference>
<accession>A0A9D1CK55</accession>